<name>A0AAQ3NKK4_VIGMU</name>
<feature type="non-terminal residue" evidence="5">
    <location>
        <position position="1"/>
    </location>
</feature>
<dbReference type="InterPro" id="IPR025778">
    <property type="entry name" value="Hist-Lys_N-MeTrfase_plant"/>
</dbReference>
<keyword evidence="6" id="KW-1185">Reference proteome</keyword>
<dbReference type="Pfam" id="PF00856">
    <property type="entry name" value="SET"/>
    <property type="match status" value="1"/>
</dbReference>
<proteinExistence type="predicted"/>
<feature type="compositionally biased region" description="Polar residues" evidence="3">
    <location>
        <begin position="467"/>
        <end position="487"/>
    </location>
</feature>
<dbReference type="InterPro" id="IPR046341">
    <property type="entry name" value="SET_dom_sf"/>
</dbReference>
<evidence type="ECO:0000256" key="1">
    <source>
        <dbReference type="ARBA" id="ARBA00023015"/>
    </source>
</evidence>
<dbReference type="GO" id="GO:0046976">
    <property type="term" value="F:histone H3K27 methyltransferase activity"/>
    <property type="evidence" value="ECO:0007669"/>
    <property type="project" value="TreeGrafter"/>
</dbReference>
<feature type="region of interest" description="Disordered" evidence="3">
    <location>
        <begin position="436"/>
        <end position="519"/>
    </location>
</feature>
<protein>
    <recommendedName>
        <fullName evidence="4">SET domain-containing protein</fullName>
    </recommendedName>
</protein>
<dbReference type="Pfam" id="PF25996">
    <property type="entry name" value="HTH_CLF_N"/>
    <property type="match status" value="1"/>
</dbReference>
<dbReference type="EMBL" id="CP144696">
    <property type="protein sequence ID" value="WVZ09893.1"/>
    <property type="molecule type" value="Genomic_DNA"/>
</dbReference>
<dbReference type="SMART" id="SM00317">
    <property type="entry name" value="SET"/>
    <property type="match status" value="1"/>
</dbReference>
<feature type="compositionally biased region" description="Basic residues" evidence="3">
    <location>
        <begin position="455"/>
        <end position="466"/>
    </location>
</feature>
<evidence type="ECO:0000256" key="3">
    <source>
        <dbReference type="SAM" id="MobiDB-lite"/>
    </source>
</evidence>
<feature type="compositionally biased region" description="Low complexity" evidence="3">
    <location>
        <begin position="494"/>
        <end position="503"/>
    </location>
</feature>
<accession>A0AAQ3NKK4</accession>
<dbReference type="GO" id="GO:0003682">
    <property type="term" value="F:chromatin binding"/>
    <property type="evidence" value="ECO:0007669"/>
    <property type="project" value="TreeGrafter"/>
</dbReference>
<dbReference type="PROSITE" id="PS50280">
    <property type="entry name" value="SET"/>
    <property type="match status" value="1"/>
</dbReference>
<reference evidence="5 6" key="1">
    <citation type="journal article" date="2023" name="Life. Sci Alliance">
        <title>Evolutionary insights into 3D genome organization and epigenetic landscape of Vigna mungo.</title>
        <authorList>
            <person name="Junaid A."/>
            <person name="Singh B."/>
            <person name="Bhatia S."/>
        </authorList>
    </citation>
    <scope>NUCLEOTIDE SEQUENCE [LARGE SCALE GENOMIC DNA]</scope>
    <source>
        <strain evidence="5">Urdbean</strain>
    </source>
</reference>
<dbReference type="Gene3D" id="2.170.270.10">
    <property type="entry name" value="SET domain"/>
    <property type="match status" value="1"/>
</dbReference>
<dbReference type="AlphaFoldDB" id="A0AAQ3NKK4"/>
<evidence type="ECO:0000256" key="2">
    <source>
        <dbReference type="ARBA" id="ARBA00023163"/>
    </source>
</evidence>
<keyword evidence="1" id="KW-0805">Transcription regulation</keyword>
<evidence type="ECO:0000259" key="4">
    <source>
        <dbReference type="PROSITE" id="PS50280"/>
    </source>
</evidence>
<dbReference type="SUPFAM" id="SSF82199">
    <property type="entry name" value="SET domain"/>
    <property type="match status" value="1"/>
</dbReference>
<organism evidence="5 6">
    <name type="scientific">Vigna mungo</name>
    <name type="common">Black gram</name>
    <name type="synonym">Phaseolus mungo</name>
    <dbReference type="NCBI Taxonomy" id="3915"/>
    <lineage>
        <taxon>Eukaryota</taxon>
        <taxon>Viridiplantae</taxon>
        <taxon>Streptophyta</taxon>
        <taxon>Embryophyta</taxon>
        <taxon>Tracheophyta</taxon>
        <taxon>Spermatophyta</taxon>
        <taxon>Magnoliopsida</taxon>
        <taxon>eudicotyledons</taxon>
        <taxon>Gunneridae</taxon>
        <taxon>Pentapetalae</taxon>
        <taxon>rosids</taxon>
        <taxon>fabids</taxon>
        <taxon>Fabales</taxon>
        <taxon>Fabaceae</taxon>
        <taxon>Papilionoideae</taxon>
        <taxon>50 kb inversion clade</taxon>
        <taxon>NPAAA clade</taxon>
        <taxon>indigoferoid/millettioid clade</taxon>
        <taxon>Phaseoleae</taxon>
        <taxon>Vigna</taxon>
    </lineage>
</organism>
<dbReference type="CDD" id="cd10519">
    <property type="entry name" value="SET_EZH"/>
    <property type="match status" value="1"/>
</dbReference>
<dbReference type="GO" id="GO:0031519">
    <property type="term" value="C:PcG protein complex"/>
    <property type="evidence" value="ECO:0007669"/>
    <property type="project" value="InterPro"/>
</dbReference>
<evidence type="ECO:0000313" key="6">
    <source>
        <dbReference type="Proteomes" id="UP001374535"/>
    </source>
</evidence>
<feature type="region of interest" description="Disordered" evidence="3">
    <location>
        <begin position="971"/>
        <end position="996"/>
    </location>
</feature>
<feature type="domain" description="SET" evidence="4">
    <location>
        <begin position="838"/>
        <end position="962"/>
    </location>
</feature>
<feature type="compositionally biased region" description="Basic and acidic residues" evidence="3">
    <location>
        <begin position="971"/>
        <end position="985"/>
    </location>
</feature>
<keyword evidence="2" id="KW-0804">Transcription</keyword>
<gene>
    <name evidence="5" type="ORF">V8G54_014423</name>
</gene>
<dbReference type="GO" id="GO:0031507">
    <property type="term" value="P:heterochromatin formation"/>
    <property type="evidence" value="ECO:0007669"/>
    <property type="project" value="TreeGrafter"/>
</dbReference>
<dbReference type="InterPro" id="IPR045318">
    <property type="entry name" value="EZH1/2-like"/>
</dbReference>
<dbReference type="Proteomes" id="UP001374535">
    <property type="component" value="Chromosome 5"/>
</dbReference>
<dbReference type="PANTHER" id="PTHR45747">
    <property type="entry name" value="HISTONE-LYSINE N-METHYLTRANSFERASE E(Z)"/>
    <property type="match status" value="1"/>
</dbReference>
<dbReference type="InterPro" id="IPR001214">
    <property type="entry name" value="SET_dom"/>
</dbReference>
<sequence length="996" mass="110776">GFNFQLAPPIPVLKLKILNYLQSLLHDSDLDPISIFESAPISFAAIASVNGVEAFAFALIFQIGAYHRSFPFREAYRAFMTFLVLLVTGDYGCFELESVCIVLYGVIVSMQGEKVDAVSQTVKDVLPVIDSLKKQVAVERTVYVKNRIEENRQKLVGVTNHVCKMAMERRNSSVADSNRSLDLLTKRQKDAIDMHNGVHASNGDVESNGHHEDTHGSTAVLLGSNVAVKNAVRPIKLPEIKKLPPYTTWIFLDRNQRMTEDQSVVGRRRIYYDQNGGEALICSDSEEEIMEDEEEKREFIESEDYILRMTVKEFGLTDNVMESLAQCFSRNTNEIKARYEALSIQDNADGSSKAVDSGENSQSGNSFLEKDLEAALDSFDNLFCRRCLVFDCRLHGCSQDLVFPAEKQAIWIPPDSENAPCGPNCFRSVLKSERFSKTSSAQADGEDKSSGGVLSRKKSSAKRRLKGSQSESASSNAKNISESSDSENGPGRDAASASHSAPPKAKPMGKAGTGKRNSKRVAERVLVCMQKRQKKTAVSDSDSISEALERSSNDIVTDLHAMSSEDNTRKEDSVDDNVCKQEITDNKSWKALEKGLLEKGMEIFGRNSQFHGEWVGLILWSGSKCAIHLAYILSMAYQVTIFAFYCSCLIARNLLNGLKTCWDVFQYINCEEGKMSGPPGDVANSLLEGYSKVDLMQLYLLRGRVRRLKYTWKSAAYHSIRKRITERKDQPCRQYNPCGCQSACGKQCPCLLNGTCCAPRAARIGFVVVIVLRVNAEVVNVHALPLIGNVIQMSVGIVGSGEIYLFTVICGDGTLGIPSQRGDNYECRNMKLLLKQQQRVLLGRSDVSGWGAFLKNSVGKHEYLGEYTGELISHREADKRGKIYDRENSSFLFNLNDQASFYIYLSIFVLDAYRKGDKLKFANHSPDPNCYAKVIMVAGDHRVGIFAKERICAGEELFYDYRYEPDRAPAWARKPEASGSKKEDGAPSSGRAKKLA</sequence>
<dbReference type="PROSITE" id="PS51576">
    <property type="entry name" value="SAM_MT43_EZ"/>
    <property type="match status" value="1"/>
</dbReference>
<evidence type="ECO:0000313" key="5">
    <source>
        <dbReference type="EMBL" id="WVZ09893.1"/>
    </source>
</evidence>
<dbReference type="PANTHER" id="PTHR45747:SF4">
    <property type="entry name" value="HISTONE-LYSINE N-METHYLTRANSFERASE E(Z)"/>
    <property type="match status" value="1"/>
</dbReference>
<dbReference type="InterPro" id="IPR058609">
    <property type="entry name" value="HTH_CLF-like"/>
</dbReference>